<proteinExistence type="inferred from homology"/>
<dbReference type="Pfam" id="PF16861">
    <property type="entry name" value="Carbam_trans_C"/>
    <property type="match status" value="1"/>
</dbReference>
<evidence type="ECO:0000259" key="3">
    <source>
        <dbReference type="Pfam" id="PF16861"/>
    </source>
</evidence>
<dbReference type="Pfam" id="PF02543">
    <property type="entry name" value="Carbam_trans_N"/>
    <property type="match status" value="1"/>
</dbReference>
<dbReference type="GO" id="GO:0016740">
    <property type="term" value="F:transferase activity"/>
    <property type="evidence" value="ECO:0007669"/>
    <property type="project" value="UniProtKB-KW"/>
</dbReference>
<feature type="domain" description="Carbamoyltransferase C-terminal" evidence="3">
    <location>
        <begin position="400"/>
        <end position="572"/>
    </location>
</feature>
<dbReference type="InterPro" id="IPR043129">
    <property type="entry name" value="ATPase_NBD"/>
</dbReference>
<dbReference type="InterPro" id="IPR038152">
    <property type="entry name" value="Carbam_trans_C_sf"/>
</dbReference>
<sequence length="670" mass="73309">MLVLGLNGNFSTAAEELVPGMLEFFFHDSSASLARDGELLAAVEEERYNRIKKTTRFPSAAVRACFEETGLGPEDVDAVAFYFPEDHVDKVLGQLYCQSPAVPLRYSRDLVRDRLRSELGWDLPPEKLHYVPHHLAHAMSSFGHSGFESALTVVFDGRGENASGTVYRIGPGGVESLASYPVHQSLGFWYLFGTQLLGYGFGDEYKVMGLAPYGDPARYRSVFESLCSLGEGGGYELLGNVVTPNAFLPAMLDTGFAPRRKGEEFTRDHKDFAAALQETVERIALHVIRHWAERTGERALCFGGGVAHNSSLNGVILRSGLFDRVFVHPASHDAGAGTGAALAVEHRLTGRLPRVALRRADLGGGLGDERDVVLKLKGWDGFVELVHRAADLEDLVDTSARLLADGAVLGWARGRSEFGPRALGSRSIVADPRPAANQTRINAMVKKRESYRPFAPVVTPDAAAEYFEIPDVEAELGFMSFVVPVRPEHRAGLGAVTHVDGTARVQVVTSTANPAFHRLVERFGELTGTPVLLNTSFNNHAEPIVQTFEDVLTSFLTTELDYLVVGDSVVRRRPDFLGALDDAVIRFRPETRVVGRVRFPVGGGRVEEHEVFLDYAEGPRKTISARAHGLLTRVDGKSAVAELVDGEVDDALRQEVLDLWTDRYFTLGPA</sequence>
<dbReference type="Proteomes" id="UP000677152">
    <property type="component" value="Chromosome"/>
</dbReference>
<evidence type="ECO:0000259" key="2">
    <source>
        <dbReference type="Pfam" id="PF02543"/>
    </source>
</evidence>
<dbReference type="SUPFAM" id="SSF53067">
    <property type="entry name" value="Actin-like ATPase domain"/>
    <property type="match status" value="1"/>
</dbReference>
<feature type="domain" description="Carbamoyltransferase" evidence="2">
    <location>
        <begin position="23"/>
        <end position="342"/>
    </location>
</feature>
<protein>
    <submittedName>
        <fullName evidence="4">Carbamoyltransferase</fullName>
    </submittedName>
</protein>
<dbReference type="PANTHER" id="PTHR34847">
    <property type="entry name" value="NODULATION PROTEIN U"/>
    <property type="match status" value="1"/>
</dbReference>
<name>A0A1U9Y7R5_9PSEU</name>
<evidence type="ECO:0000313" key="4">
    <source>
        <dbReference type="EMBL" id="AQZ37108.1"/>
    </source>
</evidence>
<evidence type="ECO:0000256" key="1">
    <source>
        <dbReference type="ARBA" id="ARBA00006129"/>
    </source>
</evidence>
<dbReference type="InterPro" id="IPR031730">
    <property type="entry name" value="Carbam_trans_C"/>
</dbReference>
<dbReference type="Gene3D" id="3.30.420.40">
    <property type="match status" value="2"/>
</dbReference>
<gene>
    <name evidence="5" type="ORF">KCV87_03995</name>
</gene>
<dbReference type="EMBL" id="KY489977">
    <property type="protein sequence ID" value="AQZ37108.1"/>
    <property type="molecule type" value="Genomic_DNA"/>
</dbReference>
<organism evidence="4">
    <name type="scientific">Actinosynnema pretiosum subsp. pretiosum</name>
    <dbReference type="NCBI Taxonomy" id="103721"/>
    <lineage>
        <taxon>Bacteria</taxon>
        <taxon>Bacillati</taxon>
        <taxon>Actinomycetota</taxon>
        <taxon>Actinomycetes</taxon>
        <taxon>Pseudonocardiales</taxon>
        <taxon>Pseudonocardiaceae</taxon>
        <taxon>Actinosynnema</taxon>
    </lineage>
</organism>
<dbReference type="InterPro" id="IPR003696">
    <property type="entry name" value="Carbtransf_dom"/>
</dbReference>
<dbReference type="InterPro" id="IPR051338">
    <property type="entry name" value="NodU/CmcH_Carbamoyltrnsfr"/>
</dbReference>
<dbReference type="EMBL" id="CP073249">
    <property type="protein sequence ID" value="QUF07734.1"/>
    <property type="molecule type" value="Genomic_DNA"/>
</dbReference>
<evidence type="ECO:0000313" key="5">
    <source>
        <dbReference type="EMBL" id="QUF07734.1"/>
    </source>
</evidence>
<accession>A0A1U9Y7R5</accession>
<comment type="similarity">
    <text evidence="1">Belongs to the NodU/CmcH family.</text>
</comment>
<keyword evidence="4" id="KW-0808">Transferase</keyword>
<reference evidence="5" key="2">
    <citation type="submission" date="2021-04" db="EMBL/GenBank/DDBJ databases">
        <title>Genomic sequence of Actinosynnema pretiosum subsp. pretiosum ATCC 31280 (C-14919).</title>
        <authorList>
            <person name="Bai L."/>
            <person name="Wang X."/>
            <person name="Xiao Y."/>
        </authorList>
    </citation>
    <scope>NUCLEOTIDE SEQUENCE</scope>
    <source>
        <strain evidence="5">ATCC 31280</strain>
    </source>
</reference>
<reference evidence="4" key="1">
    <citation type="submission" date="2017-01" db="EMBL/GenBank/DDBJ databases">
        <title>Optimization of ansamitocin biosynthetic pathway.</title>
        <authorList>
            <person name="Ning X."/>
            <person name="Bai L."/>
        </authorList>
    </citation>
    <scope>NUCLEOTIDE SEQUENCE</scope>
    <source>
        <strain evidence="4">ATCC 31280</strain>
    </source>
</reference>
<dbReference type="AlphaFoldDB" id="A0A1U9Y7R5"/>
<dbReference type="Gene3D" id="3.90.870.20">
    <property type="entry name" value="Carbamoyltransferase, C-terminal domain"/>
    <property type="match status" value="1"/>
</dbReference>
<dbReference type="PANTHER" id="PTHR34847:SF1">
    <property type="entry name" value="NODULATION PROTEIN U"/>
    <property type="match status" value="1"/>
</dbReference>